<feature type="compositionally biased region" description="Low complexity" evidence="1">
    <location>
        <begin position="1"/>
        <end position="10"/>
    </location>
</feature>
<evidence type="ECO:0000313" key="2">
    <source>
        <dbReference type="EMBL" id="CAI0435543.1"/>
    </source>
</evidence>
<protein>
    <submittedName>
        <fullName evidence="2">Uncharacterized protein</fullName>
    </submittedName>
</protein>
<name>A0AAV0LN81_9ROSI</name>
<dbReference type="EMBL" id="CAMGYJ010000006">
    <property type="protein sequence ID" value="CAI0435543.1"/>
    <property type="molecule type" value="Genomic_DNA"/>
</dbReference>
<feature type="compositionally biased region" description="Low complexity" evidence="1">
    <location>
        <begin position="132"/>
        <end position="143"/>
    </location>
</feature>
<proteinExistence type="predicted"/>
<dbReference type="Proteomes" id="UP001154282">
    <property type="component" value="Unassembled WGS sequence"/>
</dbReference>
<feature type="compositionally biased region" description="Basic and acidic residues" evidence="1">
    <location>
        <begin position="11"/>
        <end position="20"/>
    </location>
</feature>
<gene>
    <name evidence="2" type="ORF">LITE_LOCUS24740</name>
</gene>
<keyword evidence="3" id="KW-1185">Reference proteome</keyword>
<comment type="caution">
    <text evidence="2">The sequence shown here is derived from an EMBL/GenBank/DDBJ whole genome shotgun (WGS) entry which is preliminary data.</text>
</comment>
<feature type="region of interest" description="Disordered" evidence="1">
    <location>
        <begin position="1"/>
        <end position="105"/>
    </location>
</feature>
<feature type="region of interest" description="Disordered" evidence="1">
    <location>
        <begin position="132"/>
        <end position="151"/>
    </location>
</feature>
<organism evidence="2 3">
    <name type="scientific">Linum tenue</name>
    <dbReference type="NCBI Taxonomy" id="586396"/>
    <lineage>
        <taxon>Eukaryota</taxon>
        <taxon>Viridiplantae</taxon>
        <taxon>Streptophyta</taxon>
        <taxon>Embryophyta</taxon>
        <taxon>Tracheophyta</taxon>
        <taxon>Spermatophyta</taxon>
        <taxon>Magnoliopsida</taxon>
        <taxon>eudicotyledons</taxon>
        <taxon>Gunneridae</taxon>
        <taxon>Pentapetalae</taxon>
        <taxon>rosids</taxon>
        <taxon>fabids</taxon>
        <taxon>Malpighiales</taxon>
        <taxon>Linaceae</taxon>
        <taxon>Linum</taxon>
    </lineage>
</organism>
<accession>A0AAV0LN81</accession>
<feature type="non-terminal residue" evidence="2">
    <location>
        <position position="1"/>
    </location>
</feature>
<reference evidence="2" key="1">
    <citation type="submission" date="2022-08" db="EMBL/GenBank/DDBJ databases">
        <authorList>
            <person name="Gutierrez-Valencia J."/>
        </authorList>
    </citation>
    <scope>NUCLEOTIDE SEQUENCE</scope>
</reference>
<dbReference type="AlphaFoldDB" id="A0AAV0LN81"/>
<feature type="compositionally biased region" description="Basic and acidic residues" evidence="1">
    <location>
        <begin position="33"/>
        <end position="48"/>
    </location>
</feature>
<evidence type="ECO:0000313" key="3">
    <source>
        <dbReference type="Proteomes" id="UP001154282"/>
    </source>
</evidence>
<sequence length="151" mass="17101">FPLAALPLPLDFHRRGDGRGQRTHHLRLPQQERPPDRALPRGDNELLRRLSHGAVLDKPHPTLQRQAGEPAPLRFQHLRPPVPGQDPGALPLVPRERDPRRRPQNGLIHFDVGVVDKQFTFSMFEIPGQCIDGGEQSSQSSDSYLFQVRPQ</sequence>
<evidence type="ECO:0000256" key="1">
    <source>
        <dbReference type="SAM" id="MobiDB-lite"/>
    </source>
</evidence>